<keyword evidence="2" id="KW-1185">Reference proteome</keyword>
<dbReference type="PROSITE" id="PS51257">
    <property type="entry name" value="PROKAR_LIPOPROTEIN"/>
    <property type="match status" value="1"/>
</dbReference>
<dbReference type="InterPro" id="IPR032676">
    <property type="entry name" value="YkuD_2"/>
</dbReference>
<proteinExistence type="predicted"/>
<evidence type="ECO:0000313" key="2">
    <source>
        <dbReference type="Proteomes" id="UP001152321"/>
    </source>
</evidence>
<comment type="caution">
    <text evidence="1">The sequence shown here is derived from an EMBL/GenBank/DDBJ whole genome shotgun (WGS) entry which is preliminary data.</text>
</comment>
<dbReference type="Pfam" id="PF13645">
    <property type="entry name" value="YkuD_2"/>
    <property type="match status" value="1"/>
</dbReference>
<organism evidence="1 2">
    <name type="scientific">Bdellovibrio svalbardensis</name>
    <dbReference type="NCBI Taxonomy" id="2972972"/>
    <lineage>
        <taxon>Bacteria</taxon>
        <taxon>Pseudomonadati</taxon>
        <taxon>Bdellovibrionota</taxon>
        <taxon>Bdellovibrionia</taxon>
        <taxon>Bdellovibrionales</taxon>
        <taxon>Pseudobdellovibrionaceae</taxon>
        <taxon>Bdellovibrio</taxon>
    </lineage>
</organism>
<gene>
    <name evidence="1" type="ORF">NWE73_13075</name>
</gene>
<sequence>MASGNFKKQLFTFGFIFSLAACGPANSVYSERLNDDPSTEQVFSGNMQKTSSVNLSSLNYENPPAGSEERTKILQRYDYVDPNKIIAETALENAIIFYDLNLSQIKNKNVLTIIDYSKSSKEKRAFIIDMKTGGVQAFHVAHGKGSDSNHDGMAEKFSNTPGSNATSLGYFMTAETYQGGNGYSLRLDGLSSTNSNARSRAIVIHGSDYVQDRSVIQGRSWGCPAFSQANKNLVINLLKGGSVVLSVGPS</sequence>
<dbReference type="PANTHER" id="PTHR38477">
    <property type="entry name" value="HYPOTHETICAL EXPORTED PROTEIN"/>
    <property type="match status" value="1"/>
</dbReference>
<evidence type="ECO:0000313" key="1">
    <source>
        <dbReference type="EMBL" id="MDG0817307.1"/>
    </source>
</evidence>
<dbReference type="RefSeq" id="WP_277578785.1">
    <property type="nucleotide sequence ID" value="NZ_JANRMI010000004.1"/>
</dbReference>
<protein>
    <submittedName>
        <fullName evidence="1">Murein L,D-transpeptidase catalytic domain family protein</fullName>
    </submittedName>
</protein>
<accession>A0ABT6DLB2</accession>
<dbReference type="Proteomes" id="UP001152321">
    <property type="component" value="Unassembled WGS sequence"/>
</dbReference>
<name>A0ABT6DLB2_9BACT</name>
<dbReference type="EMBL" id="JANRMI010000004">
    <property type="protein sequence ID" value="MDG0817307.1"/>
    <property type="molecule type" value="Genomic_DNA"/>
</dbReference>
<dbReference type="PANTHER" id="PTHR38477:SF1">
    <property type="entry name" value="MUREIN L,D-TRANSPEPTIDASE CATALYTIC DOMAIN FAMILY PROTEIN"/>
    <property type="match status" value="1"/>
</dbReference>
<reference evidence="1" key="1">
    <citation type="submission" date="2022-08" db="EMBL/GenBank/DDBJ databases">
        <title>Novel Bdellovibrio Species Isolated from Svalbard: Designation Bdellovibrio svalbardensis.</title>
        <authorList>
            <person name="Mitchell R.J."/>
            <person name="Choi S.Y."/>
        </authorList>
    </citation>
    <scope>NUCLEOTIDE SEQUENCE</scope>
    <source>
        <strain evidence="1">PAP01</strain>
    </source>
</reference>